<evidence type="ECO:0000313" key="2">
    <source>
        <dbReference type="Proteomes" id="UP001163726"/>
    </source>
</evidence>
<reference evidence="1" key="1">
    <citation type="submission" date="2022-10" db="EMBL/GenBank/DDBJ databases">
        <title>Catenovulum adriacola sp. nov. isolated in the Harbour of Susak.</title>
        <authorList>
            <person name="Schoch T."/>
            <person name="Reich S.J."/>
            <person name="Stoeferle S."/>
            <person name="Flaiz M."/>
            <person name="Kazda M."/>
            <person name="Riedel C.U."/>
            <person name="Duerre P."/>
        </authorList>
    </citation>
    <scope>NUCLEOTIDE SEQUENCE</scope>
    <source>
        <strain evidence="1">TS8</strain>
        <plasmid evidence="1">pCadTS8_1</plasmid>
    </source>
</reference>
<dbReference type="Proteomes" id="UP001163726">
    <property type="component" value="Plasmid pCadTS8_1"/>
</dbReference>
<name>A0ABY7ATK8_9ALTE</name>
<dbReference type="RefSeq" id="WP_268076704.1">
    <property type="nucleotide sequence ID" value="NZ_CP109966.1"/>
</dbReference>
<keyword evidence="2" id="KW-1185">Reference proteome</keyword>
<gene>
    <name evidence="1" type="ORF">OLW01_14795</name>
</gene>
<protein>
    <submittedName>
        <fullName evidence="1">Uncharacterized protein</fullName>
    </submittedName>
</protein>
<dbReference type="EMBL" id="CP109966">
    <property type="protein sequence ID" value="WAJ71986.1"/>
    <property type="molecule type" value="Genomic_DNA"/>
</dbReference>
<evidence type="ECO:0000313" key="1">
    <source>
        <dbReference type="EMBL" id="WAJ71986.1"/>
    </source>
</evidence>
<sequence length="43" mass="4816">MTAKIRDGSDYDYIGQNLYLKVVDNATGGWGHLNIDHILIPVE</sequence>
<geneLocation type="plasmid" evidence="1 2">
    <name>pCadTS8_1</name>
</geneLocation>
<keyword evidence="1" id="KW-0614">Plasmid</keyword>
<accession>A0ABY7ATK8</accession>
<organism evidence="1 2">
    <name type="scientific">Catenovulum adriaticum</name>
    <dbReference type="NCBI Taxonomy" id="2984846"/>
    <lineage>
        <taxon>Bacteria</taxon>
        <taxon>Pseudomonadati</taxon>
        <taxon>Pseudomonadota</taxon>
        <taxon>Gammaproteobacteria</taxon>
        <taxon>Alteromonadales</taxon>
        <taxon>Alteromonadaceae</taxon>
        <taxon>Catenovulum</taxon>
    </lineage>
</organism>
<proteinExistence type="predicted"/>